<feature type="region of interest" description="Disordered" evidence="1">
    <location>
        <begin position="230"/>
        <end position="338"/>
    </location>
</feature>
<feature type="compositionally biased region" description="Polar residues" evidence="1">
    <location>
        <begin position="129"/>
        <end position="149"/>
    </location>
</feature>
<organism evidence="3 4">
    <name type="scientific">Orbilia blumenaviensis</name>
    <dbReference type="NCBI Taxonomy" id="1796055"/>
    <lineage>
        <taxon>Eukaryota</taxon>
        <taxon>Fungi</taxon>
        <taxon>Dikarya</taxon>
        <taxon>Ascomycota</taxon>
        <taxon>Pezizomycotina</taxon>
        <taxon>Orbiliomycetes</taxon>
        <taxon>Orbiliales</taxon>
        <taxon>Orbiliaceae</taxon>
        <taxon>Orbilia</taxon>
    </lineage>
</organism>
<keyword evidence="2" id="KW-1133">Transmembrane helix</keyword>
<reference evidence="3 4" key="1">
    <citation type="submission" date="2019-10" db="EMBL/GenBank/DDBJ databases">
        <authorList>
            <person name="Palmer J.M."/>
        </authorList>
    </citation>
    <scope>NUCLEOTIDE SEQUENCE [LARGE SCALE GENOMIC DNA]</scope>
    <source>
        <strain evidence="3 4">TWF730</strain>
    </source>
</reference>
<comment type="caution">
    <text evidence="3">The sequence shown here is derived from an EMBL/GenBank/DDBJ whole genome shotgun (WGS) entry which is preliminary data.</text>
</comment>
<dbReference type="AlphaFoldDB" id="A0AAV9U6X5"/>
<keyword evidence="2" id="KW-0812">Transmembrane</keyword>
<evidence type="ECO:0000256" key="1">
    <source>
        <dbReference type="SAM" id="MobiDB-lite"/>
    </source>
</evidence>
<evidence type="ECO:0000313" key="3">
    <source>
        <dbReference type="EMBL" id="KAK6337392.1"/>
    </source>
</evidence>
<feature type="compositionally biased region" description="Polar residues" evidence="1">
    <location>
        <begin position="327"/>
        <end position="338"/>
    </location>
</feature>
<feature type="region of interest" description="Disordered" evidence="1">
    <location>
        <begin position="90"/>
        <end position="109"/>
    </location>
</feature>
<gene>
    <name evidence="3" type="ORF">TWF730_002793</name>
</gene>
<evidence type="ECO:0000313" key="4">
    <source>
        <dbReference type="Proteomes" id="UP001373714"/>
    </source>
</evidence>
<proteinExistence type="predicted"/>
<feature type="region of interest" description="Disordered" evidence="1">
    <location>
        <begin position="117"/>
        <end position="190"/>
    </location>
</feature>
<protein>
    <submittedName>
        <fullName evidence="3">Uncharacterized protein</fullName>
    </submittedName>
</protein>
<feature type="transmembrane region" description="Helical" evidence="2">
    <location>
        <begin position="29"/>
        <end position="54"/>
    </location>
</feature>
<dbReference type="EMBL" id="JAVHNS010000013">
    <property type="protein sequence ID" value="KAK6337392.1"/>
    <property type="molecule type" value="Genomic_DNA"/>
</dbReference>
<sequence length="338" mass="36980">MNNSSTDNPPSLSVIVDSKLLTMADNQDVYIWVCGALTVLICILIGVVSSYAYYRWTERSHHIDNLNLELGVFRALRPVTRPVSSCKYCKHQDDTATANTDTDTDTDTNPVEELKQQPIEQQPVEYPSSPASTHQPWPESPTSIGTGSEASWDCVEPTQEPSALAPPPPRKDGRQDSNSTQYSSPVLPEVSRPIIRLEEIDTETAPINTPVLPQLRPSSGWAPQEWLCPDSVRRSNSAPGQYADPGCQNRASKGSTYELDVTTPASMSLSQPEEAGERRSAGRSCYRPVSMGAFVRKNPPNREKVSGLNPVGEVPVQTDPSHADPGSKNSPNSWHKTS</sequence>
<evidence type="ECO:0000256" key="2">
    <source>
        <dbReference type="SAM" id="Phobius"/>
    </source>
</evidence>
<keyword evidence="4" id="KW-1185">Reference proteome</keyword>
<name>A0AAV9U6X5_9PEZI</name>
<accession>A0AAV9U6X5</accession>
<dbReference type="Proteomes" id="UP001373714">
    <property type="component" value="Unassembled WGS sequence"/>
</dbReference>
<keyword evidence="2" id="KW-0472">Membrane</keyword>